<organism evidence="1 2">
    <name type="scientific">Seminavis robusta</name>
    <dbReference type="NCBI Taxonomy" id="568900"/>
    <lineage>
        <taxon>Eukaryota</taxon>
        <taxon>Sar</taxon>
        <taxon>Stramenopiles</taxon>
        <taxon>Ochrophyta</taxon>
        <taxon>Bacillariophyta</taxon>
        <taxon>Bacillariophyceae</taxon>
        <taxon>Bacillariophycidae</taxon>
        <taxon>Naviculales</taxon>
        <taxon>Naviculaceae</taxon>
        <taxon>Seminavis</taxon>
    </lineage>
</organism>
<accession>A0A9N8EYP2</accession>
<evidence type="ECO:0000313" key="1">
    <source>
        <dbReference type="EMBL" id="CAB9527444.1"/>
    </source>
</evidence>
<dbReference type="AlphaFoldDB" id="A0A9N8EYP2"/>
<sequence>MKGVGTPEYYSGGDLTFNPETGLWEFSAKTYIENLIPKLEALYKITLKNYGSPMEPEDHLELDESPYLDSTRVTLYQMLVGCGQWAVTLGRIDIQYTVNTMASSLKEMIGPDCTLTPWSPLTQMPLSP</sequence>
<keyword evidence="2" id="KW-1185">Reference proteome</keyword>
<proteinExistence type="predicted"/>
<comment type="caution">
    <text evidence="1">The sequence shown here is derived from an EMBL/GenBank/DDBJ whole genome shotgun (WGS) entry which is preliminary data.</text>
</comment>
<protein>
    <submittedName>
        <fullName evidence="1">Uncharacterized protein</fullName>
    </submittedName>
</protein>
<name>A0A9N8EYP2_9STRA</name>
<dbReference type="Proteomes" id="UP001153069">
    <property type="component" value="Unassembled WGS sequence"/>
</dbReference>
<evidence type="ECO:0000313" key="2">
    <source>
        <dbReference type="Proteomes" id="UP001153069"/>
    </source>
</evidence>
<dbReference type="EMBL" id="CAICTM010001996">
    <property type="protein sequence ID" value="CAB9527444.1"/>
    <property type="molecule type" value="Genomic_DNA"/>
</dbReference>
<reference evidence="1" key="1">
    <citation type="submission" date="2020-06" db="EMBL/GenBank/DDBJ databases">
        <authorList>
            <consortium name="Plant Systems Biology data submission"/>
        </authorList>
    </citation>
    <scope>NUCLEOTIDE SEQUENCE</scope>
    <source>
        <strain evidence="1">D6</strain>
    </source>
</reference>
<gene>
    <name evidence="1" type="ORF">SEMRO_1998_G310120.1</name>
</gene>
<dbReference type="OrthoDB" id="2012657at2759"/>